<dbReference type="EMBL" id="JGZK01000005">
    <property type="protein sequence ID" value="KFI86201.1"/>
    <property type="molecule type" value="Genomic_DNA"/>
</dbReference>
<gene>
    <name evidence="2" type="ORF">BREU_1370</name>
</gene>
<dbReference type="Proteomes" id="UP000028984">
    <property type="component" value="Unassembled WGS sequence"/>
</dbReference>
<comment type="caution">
    <text evidence="2">The sequence shown here is derived from an EMBL/GenBank/DDBJ whole genome shotgun (WGS) entry which is preliminary data.</text>
</comment>
<sequence>MTRIHISMKKTTDEGLTPVTGQIRFIPRRHIDSVKNVITREPFEVTLADDGTATVDLQPTNGRFVWHVIELPGTATAYDRYVEVPDSTSTVEYADLVDVDPSTLLPAVMGSVQPVKMLPPASSLEEAEALSAKYPDYLVWYPENTTRSKATALVASLEQLQAQALTSATMTSALHSRAVSDASVVSDAANAARTVTVDAANARASITAKTSEAFRAIDAAVQQVQDKAADANKAESTETGKDATESDKDAVQSGETGGQSKPAVGE</sequence>
<dbReference type="STRING" id="1437610.BREU_1370"/>
<evidence type="ECO:0008006" key="4">
    <source>
        <dbReference type="Google" id="ProtNLM"/>
    </source>
</evidence>
<dbReference type="RefSeq" id="WP_044090514.1">
    <property type="nucleotide sequence ID" value="NZ_JDUW01000030.1"/>
</dbReference>
<protein>
    <recommendedName>
        <fullName evidence="4">Tail type measure protein</fullName>
    </recommendedName>
</protein>
<evidence type="ECO:0000256" key="1">
    <source>
        <dbReference type="SAM" id="MobiDB-lite"/>
    </source>
</evidence>
<dbReference type="AlphaFoldDB" id="A0A087CSF1"/>
<reference evidence="2 3" key="1">
    <citation type="submission" date="2014-03" db="EMBL/GenBank/DDBJ databases">
        <title>Genomics of Bifidobacteria.</title>
        <authorList>
            <person name="Ventura M."/>
            <person name="Milani C."/>
            <person name="Lugli G.A."/>
        </authorList>
    </citation>
    <scope>NUCLEOTIDE SEQUENCE [LARGE SCALE GENOMIC DNA]</scope>
    <source>
        <strain evidence="2 3">DSM 23975</strain>
    </source>
</reference>
<feature type="region of interest" description="Disordered" evidence="1">
    <location>
        <begin position="225"/>
        <end position="266"/>
    </location>
</feature>
<keyword evidence="3" id="KW-1185">Reference proteome</keyword>
<name>A0A087CSF1_9BIFI</name>
<feature type="compositionally biased region" description="Basic and acidic residues" evidence="1">
    <location>
        <begin position="227"/>
        <end position="250"/>
    </location>
</feature>
<proteinExistence type="predicted"/>
<accession>A0A087CSF1</accession>
<evidence type="ECO:0000313" key="2">
    <source>
        <dbReference type="EMBL" id="KFI86201.1"/>
    </source>
</evidence>
<dbReference type="eggNOG" id="COG3468">
    <property type="taxonomic scope" value="Bacteria"/>
</dbReference>
<evidence type="ECO:0000313" key="3">
    <source>
        <dbReference type="Proteomes" id="UP000028984"/>
    </source>
</evidence>
<dbReference type="OrthoDB" id="3233033at2"/>
<organism evidence="2 3">
    <name type="scientific">Bifidobacterium reuteri DSM 23975</name>
    <dbReference type="NCBI Taxonomy" id="1437610"/>
    <lineage>
        <taxon>Bacteria</taxon>
        <taxon>Bacillati</taxon>
        <taxon>Actinomycetota</taxon>
        <taxon>Actinomycetes</taxon>
        <taxon>Bifidobacteriales</taxon>
        <taxon>Bifidobacteriaceae</taxon>
        <taxon>Bifidobacterium</taxon>
    </lineage>
</organism>